<evidence type="ECO:0000313" key="2">
    <source>
        <dbReference type="Proteomes" id="UP001163321"/>
    </source>
</evidence>
<evidence type="ECO:0000313" key="1">
    <source>
        <dbReference type="EMBL" id="KAI9921961.1"/>
    </source>
</evidence>
<comment type="caution">
    <text evidence="1">The sequence shown here is derived from an EMBL/GenBank/DDBJ whole genome shotgun (WGS) entry which is preliminary data.</text>
</comment>
<sequence length="140" mass="15659">MGRVFEVYVDSSRVFRCGKCNAHLARNEDIISKNFQGTSGKAYLFDTTVNVCTGPPDERMLMTGLHVVLDLYCNTCWAPVGWKYVRVRALSLFFTVGIDLCACLCCDWCLHAESSTQRVGKVQGRQIHSRVSQDRSAALS</sequence>
<reference evidence="1 2" key="1">
    <citation type="journal article" date="2022" name="bioRxiv">
        <title>The genome of the oomycete Peronosclerospora sorghi, a cosmopolitan pathogen of maize and sorghum, is inflated with dispersed pseudogenes.</title>
        <authorList>
            <person name="Fletcher K."/>
            <person name="Martin F."/>
            <person name="Isakeit T."/>
            <person name="Cavanaugh K."/>
            <person name="Magill C."/>
            <person name="Michelmore R."/>
        </authorList>
    </citation>
    <scope>NUCLEOTIDE SEQUENCE [LARGE SCALE GENOMIC DNA]</scope>
    <source>
        <strain evidence="1">P6</strain>
    </source>
</reference>
<name>A0ACC0WVH9_9STRA</name>
<dbReference type="EMBL" id="CM047580">
    <property type="protein sequence ID" value="KAI9921961.1"/>
    <property type="molecule type" value="Genomic_DNA"/>
</dbReference>
<protein>
    <submittedName>
        <fullName evidence="1">Uncharacterized protein</fullName>
    </submittedName>
</protein>
<dbReference type="Proteomes" id="UP001163321">
    <property type="component" value="Chromosome 1"/>
</dbReference>
<organism evidence="1 2">
    <name type="scientific">Peronosclerospora sorghi</name>
    <dbReference type="NCBI Taxonomy" id="230839"/>
    <lineage>
        <taxon>Eukaryota</taxon>
        <taxon>Sar</taxon>
        <taxon>Stramenopiles</taxon>
        <taxon>Oomycota</taxon>
        <taxon>Peronosporomycetes</taxon>
        <taxon>Peronosporales</taxon>
        <taxon>Peronosporaceae</taxon>
        <taxon>Peronosclerospora</taxon>
    </lineage>
</organism>
<gene>
    <name evidence="1" type="ORF">PsorP6_001597</name>
</gene>
<keyword evidence="2" id="KW-1185">Reference proteome</keyword>
<proteinExistence type="predicted"/>
<accession>A0ACC0WVH9</accession>